<accession>R6C1X0</accession>
<name>R6C1X0_9BACT</name>
<evidence type="ECO:0000313" key="2">
    <source>
        <dbReference type="EMBL" id="CDA70353.1"/>
    </source>
</evidence>
<dbReference type="Proteomes" id="UP000018362">
    <property type="component" value="Unassembled WGS sequence"/>
</dbReference>
<evidence type="ECO:0008006" key="4">
    <source>
        <dbReference type="Google" id="ProtNLM"/>
    </source>
</evidence>
<organism evidence="2 3">
    <name type="scientific">Phocaeicola coprocola CAG:162</name>
    <dbReference type="NCBI Taxonomy" id="1263040"/>
    <lineage>
        <taxon>Bacteria</taxon>
        <taxon>Pseudomonadati</taxon>
        <taxon>Bacteroidota</taxon>
        <taxon>Bacteroidia</taxon>
        <taxon>Bacteroidales</taxon>
        <taxon>Bacteroidaceae</taxon>
        <taxon>Phocaeicola</taxon>
    </lineage>
</organism>
<protein>
    <recommendedName>
        <fullName evidence="4">DUF3575 domain-containing protein</fullName>
    </recommendedName>
</protein>
<sequence>MIRKYRKLFFLCAFLCFGGNGNAQNVALKTNMLYWGTTTPNASIEVGLSRKFTTDWQLAYNPWTFKDDRKMRFWLVQPELRYWFCESFEGHFVGIHLHGAQYYGGFSDKRYDGYLAGGGVTYGYNWILSSHWNLEALIGAGYARLWYKESPRIPCSKCHEDKTKIIGGLQNWLYRFLISFKRLQYEIQIYIFNLGWMLVAWSSRLCIIGYE</sequence>
<feature type="chain" id="PRO_5004401499" description="DUF3575 domain-containing protein" evidence="1">
    <location>
        <begin position="24"/>
        <end position="211"/>
    </location>
</feature>
<keyword evidence="1" id="KW-0732">Signal</keyword>
<dbReference type="EMBL" id="CBCJ010000052">
    <property type="protein sequence ID" value="CDA70353.1"/>
    <property type="molecule type" value="Genomic_DNA"/>
</dbReference>
<dbReference type="InterPro" id="IPR021958">
    <property type="entry name" value="DUF3575"/>
</dbReference>
<gene>
    <name evidence="2" type="ORF">BN509_01433</name>
</gene>
<dbReference type="AlphaFoldDB" id="R6C1X0"/>
<feature type="signal peptide" evidence="1">
    <location>
        <begin position="1"/>
        <end position="23"/>
    </location>
</feature>
<comment type="caution">
    <text evidence="2">The sequence shown here is derived from an EMBL/GenBank/DDBJ whole genome shotgun (WGS) entry which is preliminary data.</text>
</comment>
<evidence type="ECO:0000256" key="1">
    <source>
        <dbReference type="SAM" id="SignalP"/>
    </source>
</evidence>
<reference evidence="2" key="1">
    <citation type="submission" date="2012-11" db="EMBL/GenBank/DDBJ databases">
        <title>Dependencies among metagenomic species, viruses, plasmids and units of genetic variation.</title>
        <authorList>
            <person name="Nielsen H.B."/>
            <person name="Almeida M."/>
            <person name="Juncker A.S."/>
            <person name="Rasmussen S."/>
            <person name="Li J."/>
            <person name="Sunagawa S."/>
            <person name="Plichta D."/>
            <person name="Gautier L."/>
            <person name="Le Chatelier E."/>
            <person name="Peletier E."/>
            <person name="Bonde I."/>
            <person name="Nielsen T."/>
            <person name="Manichanh C."/>
            <person name="Arumugam M."/>
            <person name="Batto J."/>
            <person name="Santos M.B.Q.D."/>
            <person name="Blom N."/>
            <person name="Borruel N."/>
            <person name="Burgdorf K.S."/>
            <person name="Boumezbeur F."/>
            <person name="Casellas F."/>
            <person name="Dore J."/>
            <person name="Guarner F."/>
            <person name="Hansen T."/>
            <person name="Hildebrand F."/>
            <person name="Kaas R.S."/>
            <person name="Kennedy S."/>
            <person name="Kristiansen K."/>
            <person name="Kultima J.R."/>
            <person name="Leonard P."/>
            <person name="Levenez F."/>
            <person name="Lund O."/>
            <person name="Moumen B."/>
            <person name="Le Paslier D."/>
            <person name="Pons N."/>
            <person name="Pedersen O."/>
            <person name="Prifti E."/>
            <person name="Qin J."/>
            <person name="Raes J."/>
            <person name="Tap J."/>
            <person name="Tims S."/>
            <person name="Ussery D.W."/>
            <person name="Yamada T."/>
            <person name="MetaHit consortium"/>
            <person name="Renault P."/>
            <person name="Sicheritz-Ponten T."/>
            <person name="Bork P."/>
            <person name="Wang J."/>
            <person name="Brunak S."/>
            <person name="Ehrlich S.D."/>
        </authorList>
    </citation>
    <scope>NUCLEOTIDE SEQUENCE [LARGE SCALE GENOMIC DNA]</scope>
</reference>
<proteinExistence type="predicted"/>
<evidence type="ECO:0000313" key="3">
    <source>
        <dbReference type="Proteomes" id="UP000018362"/>
    </source>
</evidence>
<dbReference type="Pfam" id="PF12099">
    <property type="entry name" value="DUF3575"/>
    <property type="match status" value="1"/>
</dbReference>